<reference evidence="3" key="1">
    <citation type="submission" date="2021-02" db="EMBL/GenBank/DDBJ databases">
        <authorList>
            <person name="Dougan E. K."/>
            <person name="Rhodes N."/>
            <person name="Thang M."/>
            <person name="Chan C."/>
        </authorList>
    </citation>
    <scope>NUCLEOTIDE SEQUENCE</scope>
</reference>
<feature type="transmembrane region" description="Helical" evidence="2">
    <location>
        <begin position="17"/>
        <end position="35"/>
    </location>
</feature>
<name>A0A812UYJ2_9DINO</name>
<dbReference type="PANTHER" id="PTHR28080">
    <property type="entry name" value="PEROXISOMAL BIOGENESIS FACTOR 3"/>
    <property type="match status" value="1"/>
</dbReference>
<evidence type="ECO:0000256" key="1">
    <source>
        <dbReference type="SAM" id="MobiDB-lite"/>
    </source>
</evidence>
<evidence type="ECO:0000313" key="4">
    <source>
        <dbReference type="Proteomes" id="UP000604046"/>
    </source>
</evidence>
<proteinExistence type="predicted"/>
<dbReference type="Pfam" id="PF04882">
    <property type="entry name" value="Peroxin-3"/>
    <property type="match status" value="1"/>
</dbReference>
<organism evidence="3 4">
    <name type="scientific">Symbiodinium natans</name>
    <dbReference type="NCBI Taxonomy" id="878477"/>
    <lineage>
        <taxon>Eukaryota</taxon>
        <taxon>Sar</taxon>
        <taxon>Alveolata</taxon>
        <taxon>Dinophyceae</taxon>
        <taxon>Suessiales</taxon>
        <taxon>Symbiodiniaceae</taxon>
        <taxon>Symbiodinium</taxon>
    </lineage>
</organism>
<keyword evidence="4" id="KW-1185">Reference proteome</keyword>
<feature type="region of interest" description="Disordered" evidence="1">
    <location>
        <begin position="158"/>
        <end position="178"/>
    </location>
</feature>
<protein>
    <submittedName>
        <fullName evidence="3">PEX3 protein</fullName>
    </submittedName>
</protein>
<dbReference type="InterPro" id="IPR006966">
    <property type="entry name" value="Peroxin-3"/>
</dbReference>
<dbReference type="GO" id="GO:0030674">
    <property type="term" value="F:protein-macromolecule adaptor activity"/>
    <property type="evidence" value="ECO:0007669"/>
    <property type="project" value="TreeGrafter"/>
</dbReference>
<keyword evidence="2" id="KW-1133">Transmembrane helix</keyword>
<dbReference type="GO" id="GO:0045046">
    <property type="term" value="P:protein import into peroxisome membrane"/>
    <property type="evidence" value="ECO:0007669"/>
    <property type="project" value="TreeGrafter"/>
</dbReference>
<dbReference type="PANTHER" id="PTHR28080:SF1">
    <property type="entry name" value="PEROXISOMAL BIOGENESIS FACTOR 3"/>
    <property type="match status" value="1"/>
</dbReference>
<dbReference type="OrthoDB" id="422720at2759"/>
<evidence type="ECO:0000256" key="2">
    <source>
        <dbReference type="SAM" id="Phobius"/>
    </source>
</evidence>
<keyword evidence="2" id="KW-0812">Transmembrane</keyword>
<comment type="caution">
    <text evidence="3">The sequence shown here is derived from an EMBL/GenBank/DDBJ whole genome shotgun (WGS) entry which is preliminary data.</text>
</comment>
<sequence>MVVQRLWNFVKRHRKKFIASGIIMGGVYYALRVYLPRVQQRLLEGLLKELAEGASSSDSQAEQQQARVRFQKHQQVSDDYARKGLRAYLPRHAGCFKVEACQAKVKAAADKEAKLAAFKDLQVECLSLVASAVYSLHVILLLHRVQFNLAGREVAAQPQDGRTGAVQDSKANGEEASSSMQELIDSTEYFLEKGPGMMSAAARKAVQDAIAAGPLLPDTSVNSESLSAFFKQVFDKMEQDVWGGSKGSALLPPEGAANVQRVQVKHLLDEARDYLESPHVVQVFRSTIHTAADRLPVQLAAFGGKASALKDSSVLLAVLFGSCVSLATSLLTDADGNGDETPTEVTIRSFADQIVVTQFCEGLYFQEPTTKK</sequence>
<accession>A0A812UYJ2</accession>
<gene>
    <name evidence="3" type="primary">PEX3</name>
    <name evidence="3" type="ORF">SNAT2548_LOCUS34526</name>
</gene>
<evidence type="ECO:0000313" key="3">
    <source>
        <dbReference type="EMBL" id="CAE7607148.1"/>
    </source>
</evidence>
<keyword evidence="2" id="KW-0472">Membrane</keyword>
<dbReference type="Proteomes" id="UP000604046">
    <property type="component" value="Unassembled WGS sequence"/>
</dbReference>
<dbReference type="GO" id="GO:0005778">
    <property type="term" value="C:peroxisomal membrane"/>
    <property type="evidence" value="ECO:0007669"/>
    <property type="project" value="InterPro"/>
</dbReference>
<dbReference type="EMBL" id="CAJNDS010002813">
    <property type="protein sequence ID" value="CAE7607148.1"/>
    <property type="molecule type" value="Genomic_DNA"/>
</dbReference>
<dbReference type="AlphaFoldDB" id="A0A812UYJ2"/>